<feature type="domain" description="Tail specific protease" evidence="3">
    <location>
        <begin position="203"/>
        <end position="413"/>
    </location>
</feature>
<dbReference type="AlphaFoldDB" id="A0A074N2M6"/>
<evidence type="ECO:0000256" key="2">
    <source>
        <dbReference type="SAM" id="SignalP"/>
    </source>
</evidence>
<dbReference type="EMBL" id="JMIW01000001">
    <property type="protein sequence ID" value="KEO92177.1"/>
    <property type="molecule type" value="Genomic_DNA"/>
</dbReference>
<feature type="chain" id="PRO_5001699175" evidence="2">
    <location>
        <begin position="32"/>
        <end position="477"/>
    </location>
</feature>
<dbReference type="Pfam" id="PF03572">
    <property type="entry name" value="Peptidase_S41"/>
    <property type="match status" value="1"/>
</dbReference>
<dbReference type="GO" id="GO:0008236">
    <property type="term" value="F:serine-type peptidase activity"/>
    <property type="evidence" value="ECO:0007669"/>
    <property type="project" value="InterPro"/>
</dbReference>
<dbReference type="InterPro" id="IPR036034">
    <property type="entry name" value="PDZ_sf"/>
</dbReference>
<dbReference type="PANTHER" id="PTHR32060">
    <property type="entry name" value="TAIL-SPECIFIC PROTEASE"/>
    <property type="match status" value="1"/>
</dbReference>
<dbReference type="GO" id="GO:0006508">
    <property type="term" value="P:proteolysis"/>
    <property type="evidence" value="ECO:0007669"/>
    <property type="project" value="InterPro"/>
</dbReference>
<dbReference type="PROSITE" id="PS51257">
    <property type="entry name" value="PROKAR_LIPOPROTEIN"/>
    <property type="match status" value="1"/>
</dbReference>
<gene>
    <name evidence="4" type="ORF">EH31_05790</name>
</gene>
<dbReference type="SUPFAM" id="SSF52096">
    <property type="entry name" value="ClpP/crotonase"/>
    <property type="match status" value="1"/>
</dbReference>
<evidence type="ECO:0000259" key="3">
    <source>
        <dbReference type="SMART" id="SM00245"/>
    </source>
</evidence>
<organism evidence="4 5">
    <name type="scientific">Erythrobacter longus</name>
    <dbReference type="NCBI Taxonomy" id="1044"/>
    <lineage>
        <taxon>Bacteria</taxon>
        <taxon>Pseudomonadati</taxon>
        <taxon>Pseudomonadota</taxon>
        <taxon>Alphaproteobacteria</taxon>
        <taxon>Sphingomonadales</taxon>
        <taxon>Erythrobacteraceae</taxon>
        <taxon>Erythrobacter/Porphyrobacter group</taxon>
        <taxon>Erythrobacter</taxon>
    </lineage>
</organism>
<dbReference type="Proteomes" id="UP000027647">
    <property type="component" value="Unassembled WGS sequence"/>
</dbReference>
<feature type="compositionally biased region" description="Pro residues" evidence="1">
    <location>
        <begin position="26"/>
        <end position="40"/>
    </location>
</feature>
<dbReference type="SMART" id="SM00245">
    <property type="entry name" value="TSPc"/>
    <property type="match status" value="1"/>
</dbReference>
<dbReference type="InterPro" id="IPR005151">
    <property type="entry name" value="Tail-specific_protease"/>
</dbReference>
<dbReference type="eggNOG" id="COG0793">
    <property type="taxonomic scope" value="Bacteria"/>
</dbReference>
<feature type="signal peptide" evidence="2">
    <location>
        <begin position="1"/>
        <end position="31"/>
    </location>
</feature>
<accession>A0A074N2M6</accession>
<dbReference type="Gene3D" id="3.90.226.10">
    <property type="entry name" value="2-enoyl-CoA Hydratase, Chain A, domain 1"/>
    <property type="match status" value="1"/>
</dbReference>
<protein>
    <submittedName>
        <fullName evidence="4">Peptidase S41</fullName>
    </submittedName>
</protein>
<feature type="region of interest" description="Disordered" evidence="1">
    <location>
        <begin position="24"/>
        <end position="43"/>
    </location>
</feature>
<name>A0A074N2M6_ERYLO</name>
<evidence type="ECO:0000313" key="4">
    <source>
        <dbReference type="EMBL" id="KEO92177.1"/>
    </source>
</evidence>
<evidence type="ECO:0000313" key="5">
    <source>
        <dbReference type="Proteomes" id="UP000027647"/>
    </source>
</evidence>
<dbReference type="MEROPS" id="S41.012"/>
<dbReference type="GO" id="GO:0004175">
    <property type="term" value="F:endopeptidase activity"/>
    <property type="evidence" value="ECO:0007669"/>
    <property type="project" value="TreeGrafter"/>
</dbReference>
<keyword evidence="5" id="KW-1185">Reference proteome</keyword>
<evidence type="ECO:0000256" key="1">
    <source>
        <dbReference type="SAM" id="MobiDB-lite"/>
    </source>
</evidence>
<sequence length="477" mass="49703">MNVAGRTALSATLALALAACGGGGSSPPPTAGPSPSPAPPTTGACSVGNQIAFADDVLNDWYLFPDLLDNTVNQADFTTVQSFLDARVAPARAQSRDVGFTFATSIADENALINSGSSAGFGVRLSFDQINNRLFILEAFENAPGFAAGIDRGTQILAIGTSSANLQTVSSLLASGGPGAVVDALGPTEAGITRVLRFAQADGTVLERSIAKADFSLDPVSDRYGAVIIQDGGRNVGYLNLRTFIVGSAADELRGAFQLFAANNVDELIMDFRYNGGGLVSVAETLGDLMGRDQIGSLFSSTVLRPERADNNATRLFRSELNALKPEALVLIGTGSTASASELVTNAMLPYVASNRIALVGSDTSGKPVGQFAFDLDECDLRVRAVTFQTLNANNEGEYFTGLASVMPNTCRANDDFTRPLGDPNEASIATALDFLAGRSCTAISGVQRQIAQSAPAMEMMKPKAPTAAQYQVPGLF</sequence>
<dbReference type="Gene3D" id="3.30.750.170">
    <property type="match status" value="1"/>
</dbReference>
<dbReference type="InterPro" id="IPR029045">
    <property type="entry name" value="ClpP/crotonase-like_dom_sf"/>
</dbReference>
<dbReference type="GO" id="GO:0030288">
    <property type="term" value="C:outer membrane-bounded periplasmic space"/>
    <property type="evidence" value="ECO:0007669"/>
    <property type="project" value="TreeGrafter"/>
</dbReference>
<keyword evidence="2" id="KW-0732">Signal</keyword>
<dbReference type="PANTHER" id="PTHR32060:SF30">
    <property type="entry name" value="CARBOXY-TERMINAL PROCESSING PROTEASE CTPA"/>
    <property type="match status" value="1"/>
</dbReference>
<dbReference type="GO" id="GO:0007165">
    <property type="term" value="P:signal transduction"/>
    <property type="evidence" value="ECO:0007669"/>
    <property type="project" value="TreeGrafter"/>
</dbReference>
<comment type="caution">
    <text evidence="4">The sequence shown here is derived from an EMBL/GenBank/DDBJ whole genome shotgun (WGS) entry which is preliminary data.</text>
</comment>
<reference evidence="4 5" key="1">
    <citation type="submission" date="2014-04" db="EMBL/GenBank/DDBJ databases">
        <title>A comprehensive comparison of genomes of Erythrobacter spp. strains.</title>
        <authorList>
            <person name="Zheng Q."/>
        </authorList>
    </citation>
    <scope>NUCLEOTIDE SEQUENCE [LARGE SCALE GENOMIC DNA]</scope>
    <source>
        <strain evidence="4 5">DSM 6997</strain>
    </source>
</reference>
<proteinExistence type="predicted"/>
<dbReference type="Gene3D" id="2.30.42.10">
    <property type="match status" value="1"/>
</dbReference>
<dbReference type="CDD" id="cd07561">
    <property type="entry name" value="Peptidase_S41_CPP_like"/>
    <property type="match status" value="1"/>
</dbReference>
<dbReference type="STRING" id="1044.EH31_05790"/>